<dbReference type="RefSeq" id="WP_264139226.1">
    <property type="nucleotide sequence ID" value="NZ_JAOYOD010000001.1"/>
</dbReference>
<name>A0ABT3CYS6_9BACT</name>
<dbReference type="Proteomes" id="UP001300692">
    <property type="component" value="Unassembled WGS sequence"/>
</dbReference>
<protein>
    <submittedName>
        <fullName evidence="1">Uncharacterized protein</fullName>
    </submittedName>
</protein>
<keyword evidence="2" id="KW-1185">Reference proteome</keyword>
<evidence type="ECO:0000313" key="1">
    <source>
        <dbReference type="EMBL" id="MCV9388363.1"/>
    </source>
</evidence>
<organism evidence="1 2">
    <name type="scientific">Reichenbachiella ulvae</name>
    <dbReference type="NCBI Taxonomy" id="2980104"/>
    <lineage>
        <taxon>Bacteria</taxon>
        <taxon>Pseudomonadati</taxon>
        <taxon>Bacteroidota</taxon>
        <taxon>Cytophagia</taxon>
        <taxon>Cytophagales</taxon>
        <taxon>Reichenbachiellaceae</taxon>
        <taxon>Reichenbachiella</taxon>
    </lineage>
</organism>
<reference evidence="1 2" key="1">
    <citation type="submission" date="2022-10" db="EMBL/GenBank/DDBJ databases">
        <title>Comparative genomics and taxonomic characterization of three novel marine species of genus Reichenbachiella exhibiting antioxidant and polysaccharide degradation activities.</title>
        <authorList>
            <person name="Muhammad N."/>
            <person name="Lee Y.-J."/>
            <person name="Ko J."/>
            <person name="Kim S.-G."/>
        </authorList>
    </citation>
    <scope>NUCLEOTIDE SEQUENCE [LARGE SCALE GENOMIC DNA]</scope>
    <source>
        <strain evidence="1 2">ABR2-5</strain>
    </source>
</reference>
<evidence type="ECO:0000313" key="2">
    <source>
        <dbReference type="Proteomes" id="UP001300692"/>
    </source>
</evidence>
<comment type="caution">
    <text evidence="1">The sequence shown here is derived from an EMBL/GenBank/DDBJ whole genome shotgun (WGS) entry which is preliminary data.</text>
</comment>
<proteinExistence type="predicted"/>
<sequence>MIKPYTETDLIRYIYGETSSTEDDEIEKEVLNNPELKEKLSSFMGDTTVLDRLLLTPSENSLGRIFEYSLQYRDDQKSSQ</sequence>
<dbReference type="EMBL" id="JAOYOD010000001">
    <property type="protein sequence ID" value="MCV9388363.1"/>
    <property type="molecule type" value="Genomic_DNA"/>
</dbReference>
<gene>
    <name evidence="1" type="ORF">N7U62_16895</name>
</gene>
<accession>A0ABT3CYS6</accession>